<dbReference type="InterPro" id="IPR016032">
    <property type="entry name" value="Sig_transdc_resp-reg_C-effctor"/>
</dbReference>
<proteinExistence type="predicted"/>
<dbReference type="GO" id="GO:0003677">
    <property type="term" value="F:DNA binding"/>
    <property type="evidence" value="ECO:0007669"/>
    <property type="project" value="InterPro"/>
</dbReference>
<dbReference type="Pfam" id="PF00196">
    <property type="entry name" value="GerE"/>
    <property type="match status" value="1"/>
</dbReference>
<name>A0A6M1S697_9HYPH</name>
<dbReference type="SMART" id="SM00421">
    <property type="entry name" value="HTH_LUXR"/>
    <property type="match status" value="1"/>
</dbReference>
<dbReference type="GO" id="GO:0006355">
    <property type="term" value="P:regulation of DNA-templated transcription"/>
    <property type="evidence" value="ECO:0007669"/>
    <property type="project" value="InterPro"/>
</dbReference>
<protein>
    <submittedName>
        <fullName evidence="2">Helix-turn-helix transcriptional regulator</fullName>
    </submittedName>
</protein>
<dbReference type="InterPro" id="IPR000792">
    <property type="entry name" value="Tscrpt_reg_LuxR_C"/>
</dbReference>
<reference evidence="2 3" key="1">
    <citation type="submission" date="2020-02" db="EMBL/GenBank/DDBJ databases">
        <title>Genome sequence of the type strain CCBAU10050 of Rhizobium daejeonense.</title>
        <authorList>
            <person name="Gao J."/>
            <person name="Sun J."/>
        </authorList>
    </citation>
    <scope>NUCLEOTIDE SEQUENCE [LARGE SCALE GENOMIC DNA]</scope>
    <source>
        <strain evidence="2 3">CCBAU10050</strain>
    </source>
</reference>
<comment type="caution">
    <text evidence="2">The sequence shown here is derived from an EMBL/GenBank/DDBJ whole genome shotgun (WGS) entry which is preliminary data.</text>
</comment>
<dbReference type="Proteomes" id="UP000477849">
    <property type="component" value="Unassembled WGS sequence"/>
</dbReference>
<evidence type="ECO:0000313" key="2">
    <source>
        <dbReference type="EMBL" id="NGO66565.1"/>
    </source>
</evidence>
<evidence type="ECO:0000259" key="1">
    <source>
        <dbReference type="SMART" id="SM00421"/>
    </source>
</evidence>
<keyword evidence="3" id="KW-1185">Reference proteome</keyword>
<dbReference type="PRINTS" id="PR00038">
    <property type="entry name" value="HTHLUXR"/>
</dbReference>
<dbReference type="EMBL" id="JAAKZH010000012">
    <property type="protein sequence ID" value="NGO66565.1"/>
    <property type="molecule type" value="Genomic_DNA"/>
</dbReference>
<gene>
    <name evidence="2" type="ORF">G6N76_23125</name>
</gene>
<dbReference type="SUPFAM" id="SSF46894">
    <property type="entry name" value="C-terminal effector domain of the bipartite response regulators"/>
    <property type="match status" value="1"/>
</dbReference>
<dbReference type="Gene3D" id="1.10.10.10">
    <property type="entry name" value="Winged helix-like DNA-binding domain superfamily/Winged helix DNA-binding domain"/>
    <property type="match status" value="1"/>
</dbReference>
<dbReference type="InterPro" id="IPR036388">
    <property type="entry name" value="WH-like_DNA-bd_sf"/>
</dbReference>
<dbReference type="AlphaFoldDB" id="A0A6M1S697"/>
<sequence length="268" mass="30094">MMRFSVLDNLAAAIEGVGSEQFYPSMCEYLRGCLEFDNVIVVIFVGTNVPHIAHARHYGPDVFRFVDEQYLSGAYLLDPVYHFHLRRGDAGLYRLLDVAPDQFRSSRYYKWYYGRIGIFDEISVILPVSRNTTITISMGKDSSSESTFSQKAEEGLRKHKSVIMAVLKAHWNALDAPHLTIPRATSLADSLREELKGNHGISISTRQAEVALLILQGHSSPSIGSQLGVSTETVKVFRKQLYRRCDISSQAELFGLFMPMLGRANIAK</sequence>
<feature type="domain" description="HTH luxR-type" evidence="1">
    <location>
        <begin position="200"/>
        <end position="257"/>
    </location>
</feature>
<organism evidence="2 3">
    <name type="scientific">Rhizobium daejeonense</name>
    <dbReference type="NCBI Taxonomy" id="240521"/>
    <lineage>
        <taxon>Bacteria</taxon>
        <taxon>Pseudomonadati</taxon>
        <taxon>Pseudomonadota</taxon>
        <taxon>Alphaproteobacteria</taxon>
        <taxon>Hyphomicrobiales</taxon>
        <taxon>Rhizobiaceae</taxon>
        <taxon>Rhizobium/Agrobacterium group</taxon>
        <taxon>Rhizobium</taxon>
    </lineage>
</organism>
<accession>A0A6M1S697</accession>
<evidence type="ECO:0000313" key="3">
    <source>
        <dbReference type="Proteomes" id="UP000477849"/>
    </source>
</evidence>